<protein>
    <submittedName>
        <fullName evidence="1">Transcriptional regulator</fullName>
    </submittedName>
</protein>
<evidence type="ECO:0000313" key="2">
    <source>
        <dbReference type="Proteomes" id="UP000229630"/>
    </source>
</evidence>
<dbReference type="EMBL" id="CP024723">
    <property type="protein sequence ID" value="ATV26957.1"/>
    <property type="molecule type" value="Genomic_DNA"/>
</dbReference>
<name>A0A2D3L8P3_PREIN</name>
<dbReference type="AlphaFoldDB" id="A0A2D3L8P3"/>
<dbReference type="Proteomes" id="UP000229630">
    <property type="component" value="Chromosome 1"/>
</dbReference>
<sequence length="59" mass="7185">MFKNVYGFEYSEDNKHLYLYRKNPPRWRMELENGVEDTRKLASTLNKAAEFLTKRDKNK</sequence>
<evidence type="ECO:0000313" key="1">
    <source>
        <dbReference type="EMBL" id="ATV26957.1"/>
    </source>
</evidence>
<gene>
    <name evidence="1" type="ORF">CTM62_06350</name>
</gene>
<reference evidence="1 2" key="1">
    <citation type="submission" date="2017-11" db="EMBL/GenBank/DDBJ databases">
        <title>Genome sequencing of Prevotella intermedia KCOM 2837.</title>
        <authorList>
            <person name="Kook J.-K."/>
            <person name="Park S.-N."/>
            <person name="Lim Y.K."/>
        </authorList>
    </citation>
    <scope>NUCLEOTIDE SEQUENCE [LARGE SCALE GENOMIC DNA]</scope>
    <source>
        <strain evidence="1 2">KCOM 2837</strain>
    </source>
</reference>
<organism evidence="1 2">
    <name type="scientific">Prevotella intermedia</name>
    <dbReference type="NCBI Taxonomy" id="28131"/>
    <lineage>
        <taxon>Bacteria</taxon>
        <taxon>Pseudomonadati</taxon>
        <taxon>Bacteroidota</taxon>
        <taxon>Bacteroidia</taxon>
        <taxon>Bacteroidales</taxon>
        <taxon>Prevotellaceae</taxon>
        <taxon>Prevotella</taxon>
    </lineage>
</organism>
<proteinExistence type="predicted"/>
<accession>A0A2D3L8P3</accession>